<keyword evidence="1" id="KW-0472">Membrane</keyword>
<dbReference type="Proteomes" id="UP000546126">
    <property type="component" value="Unassembled WGS sequence"/>
</dbReference>
<sequence>MNPGTNTPALTPPSRRTAALWGLTVSVALAAGPLLLRHRLPDPIAVHWDLGLGPDRSMPLAASATMDVALWAAVWVTLLVMVPAVSGRRGARAGWWGALVGSSALFLGMGATTLLANLDAPSWTEARLPAWQAAAVLAAAVAAAVSAARLRRGGPDGPGDAACAPPELLLRPGQRAVWVGRAGNRWLSAVTAAAGTGLGLLGLLWALGLVGDGTAAEVLPGLVIVLAAGLFTSSLTARVTEEGLAIGFGPFGWPVRRIRLDRVQRAWAETRSPVEVGGWGFRGLPGDATIMLRGGECLVVGYRSGGRLAISVDDAERAASLINALLAERVGA</sequence>
<protein>
    <submittedName>
        <fullName evidence="2">DUF1648 domain-containing protein</fullName>
    </submittedName>
</protein>
<accession>A0A7Y6MAU0</accession>
<evidence type="ECO:0000256" key="1">
    <source>
        <dbReference type="SAM" id="Phobius"/>
    </source>
</evidence>
<feature type="transmembrane region" description="Helical" evidence="1">
    <location>
        <begin position="60"/>
        <end position="82"/>
    </location>
</feature>
<organism evidence="2 3">
    <name type="scientific">Nonomuraea rhodomycinica</name>
    <dbReference type="NCBI Taxonomy" id="1712872"/>
    <lineage>
        <taxon>Bacteria</taxon>
        <taxon>Bacillati</taxon>
        <taxon>Actinomycetota</taxon>
        <taxon>Actinomycetes</taxon>
        <taxon>Streptosporangiales</taxon>
        <taxon>Streptosporangiaceae</taxon>
        <taxon>Nonomuraea</taxon>
    </lineage>
</organism>
<dbReference type="RefSeq" id="WP_175599492.1">
    <property type="nucleotide sequence ID" value="NZ_JABWGO010000001.1"/>
</dbReference>
<dbReference type="EMBL" id="JABWGO010000001">
    <property type="protein sequence ID" value="NUW40051.1"/>
    <property type="molecule type" value="Genomic_DNA"/>
</dbReference>
<proteinExistence type="predicted"/>
<feature type="transmembrane region" description="Helical" evidence="1">
    <location>
        <begin position="128"/>
        <end position="148"/>
    </location>
</feature>
<reference evidence="2 3" key="1">
    <citation type="submission" date="2020-06" db="EMBL/GenBank/DDBJ databases">
        <authorList>
            <person name="Chanama M."/>
        </authorList>
    </citation>
    <scope>NUCLEOTIDE SEQUENCE [LARGE SCALE GENOMIC DNA]</scope>
    <source>
        <strain evidence="2 3">TBRC6557</strain>
    </source>
</reference>
<keyword evidence="1" id="KW-1133">Transmembrane helix</keyword>
<feature type="transmembrane region" description="Helical" evidence="1">
    <location>
        <begin position="20"/>
        <end position="40"/>
    </location>
</feature>
<comment type="caution">
    <text evidence="2">The sequence shown here is derived from an EMBL/GenBank/DDBJ whole genome shotgun (WGS) entry which is preliminary data.</text>
</comment>
<keyword evidence="1" id="KW-0812">Transmembrane</keyword>
<feature type="transmembrane region" description="Helical" evidence="1">
    <location>
        <begin position="186"/>
        <end position="206"/>
    </location>
</feature>
<gene>
    <name evidence="2" type="ORF">HT134_07890</name>
</gene>
<feature type="transmembrane region" description="Helical" evidence="1">
    <location>
        <begin position="218"/>
        <end position="237"/>
    </location>
</feature>
<keyword evidence="3" id="KW-1185">Reference proteome</keyword>
<evidence type="ECO:0000313" key="2">
    <source>
        <dbReference type="EMBL" id="NUW40051.1"/>
    </source>
</evidence>
<name>A0A7Y6MAU0_9ACTN</name>
<feature type="transmembrane region" description="Helical" evidence="1">
    <location>
        <begin position="94"/>
        <end position="116"/>
    </location>
</feature>
<dbReference type="AlphaFoldDB" id="A0A7Y6MAU0"/>
<evidence type="ECO:0000313" key="3">
    <source>
        <dbReference type="Proteomes" id="UP000546126"/>
    </source>
</evidence>